<sequence>MFTLVVNGLMSCIAYLVVVRIIPPLEGMFIKANLYGIDLSKTKKDKVPEAIGVVTGCIFLIALFLFIPVPFSSSIFENADFPHDEFVELIAALLSICCMLLLGFADDVLDLKWRHKLLLPTVASLPLLMVYYVNFNSTTVIIPKPFRSWFGFSINLGLLYYVYMGMLAVFCTNAINILAGVNGLEAGQSVIIAMSIAIFNLLELYGDLWKAHRFSLYFIFPYIATSLGLLKYNWYPSRVFVGDTFCYFSGMTFAVVGILGHFSKTMLLFFIPQVINFLYSVPQLFRLVPCPRHRIPRYNPQTDKLEISTTTFKLSDLNVTGIICLSILKKLRLIHWKEYYKEDSEKWVQCNNFTLLNFFIVLLGPMREVALTKYLLIFQVICSLLAFSIRYPLASLFYDV</sequence>
<feature type="transmembrane region" description="Helical" evidence="19">
    <location>
        <begin position="117"/>
        <end position="134"/>
    </location>
</feature>
<dbReference type="PANTHER" id="PTHR10571:SF0">
    <property type="entry name" value="UDP-N-ACETYLGLUCOSAMINE--DOLICHYL-PHOSPHATE N-ACETYLGLUCOSAMINEPHOSPHOTRANSFERASE"/>
    <property type="match status" value="1"/>
</dbReference>
<feature type="transmembrane region" description="Helical" evidence="19">
    <location>
        <begin position="146"/>
        <end position="171"/>
    </location>
</feature>
<feature type="transmembrane region" description="Helical" evidence="19">
    <location>
        <begin position="50"/>
        <end position="71"/>
    </location>
</feature>
<gene>
    <name evidence="20" type="ORF">R5R35_006180</name>
</gene>
<evidence type="ECO:0000256" key="14">
    <source>
        <dbReference type="ARBA" id="ARBA00023136"/>
    </source>
</evidence>
<evidence type="ECO:0000256" key="3">
    <source>
        <dbReference type="ARBA" id="ARBA00004922"/>
    </source>
</evidence>
<comment type="catalytic activity">
    <reaction evidence="18">
        <text>a di-trans,poly-cis-dolichyl phosphate + UDP-N-acetyl-alpha-D-glucosamine = an N-acetyl-alpha-D-glucosaminyl-diphospho-di-trans,poly-cis-dolichol + UMP</text>
        <dbReference type="Rhea" id="RHEA:13289"/>
        <dbReference type="Rhea" id="RHEA-COMP:19498"/>
        <dbReference type="Rhea" id="RHEA-COMP:19507"/>
        <dbReference type="ChEBI" id="CHEBI:57683"/>
        <dbReference type="ChEBI" id="CHEBI:57705"/>
        <dbReference type="ChEBI" id="CHEBI:57865"/>
        <dbReference type="ChEBI" id="CHEBI:58427"/>
        <dbReference type="EC" id="2.7.8.15"/>
    </reaction>
    <physiologicalReaction direction="left-to-right" evidence="18">
        <dbReference type="Rhea" id="RHEA:13290"/>
    </physiologicalReaction>
</comment>
<keyword evidence="21" id="KW-1185">Reference proteome</keyword>
<evidence type="ECO:0000256" key="5">
    <source>
        <dbReference type="ARBA" id="ARBA00013225"/>
    </source>
</evidence>
<dbReference type="InterPro" id="IPR000715">
    <property type="entry name" value="Glycosyl_transferase_4"/>
</dbReference>
<evidence type="ECO:0000256" key="13">
    <source>
        <dbReference type="ARBA" id="ARBA00022989"/>
    </source>
</evidence>
<evidence type="ECO:0000256" key="12">
    <source>
        <dbReference type="ARBA" id="ARBA00022842"/>
    </source>
</evidence>
<feature type="transmembrane region" description="Helical" evidence="19">
    <location>
        <begin position="268"/>
        <end position="288"/>
    </location>
</feature>
<organism evidence="20 21">
    <name type="scientific">Gryllus longicercus</name>
    <dbReference type="NCBI Taxonomy" id="2509291"/>
    <lineage>
        <taxon>Eukaryota</taxon>
        <taxon>Metazoa</taxon>
        <taxon>Ecdysozoa</taxon>
        <taxon>Arthropoda</taxon>
        <taxon>Hexapoda</taxon>
        <taxon>Insecta</taxon>
        <taxon>Pterygota</taxon>
        <taxon>Neoptera</taxon>
        <taxon>Polyneoptera</taxon>
        <taxon>Orthoptera</taxon>
        <taxon>Ensifera</taxon>
        <taxon>Gryllidea</taxon>
        <taxon>Grylloidea</taxon>
        <taxon>Gryllidae</taxon>
        <taxon>Gryllinae</taxon>
        <taxon>Gryllus</taxon>
    </lineage>
</organism>
<evidence type="ECO:0000256" key="1">
    <source>
        <dbReference type="ARBA" id="ARBA00001946"/>
    </source>
</evidence>
<dbReference type="PANTHER" id="PTHR10571">
    <property type="entry name" value="UDP-N-ACETYLGLUCOSAMINE--DOLICHYL-PHOSPHATE N-ACETYLGLUCOSAMINEPHOSPHOTRANSFERASE"/>
    <property type="match status" value="1"/>
</dbReference>
<evidence type="ECO:0000256" key="9">
    <source>
        <dbReference type="ARBA" id="ARBA00022692"/>
    </source>
</evidence>
<name>A0AAN9VI98_9ORTH</name>
<evidence type="ECO:0000256" key="11">
    <source>
        <dbReference type="ARBA" id="ARBA00022824"/>
    </source>
</evidence>
<evidence type="ECO:0000256" key="7">
    <source>
        <dbReference type="ARBA" id="ARBA00022676"/>
    </source>
</evidence>
<dbReference type="Proteomes" id="UP001378592">
    <property type="component" value="Unassembled WGS sequence"/>
</dbReference>
<feature type="transmembrane region" description="Helical" evidence="19">
    <location>
        <begin position="6"/>
        <end position="29"/>
    </location>
</feature>
<evidence type="ECO:0000256" key="19">
    <source>
        <dbReference type="SAM" id="Phobius"/>
    </source>
</evidence>
<evidence type="ECO:0000313" key="21">
    <source>
        <dbReference type="Proteomes" id="UP001378592"/>
    </source>
</evidence>
<evidence type="ECO:0000256" key="2">
    <source>
        <dbReference type="ARBA" id="ARBA00004477"/>
    </source>
</evidence>
<dbReference type="CDD" id="cd06855">
    <property type="entry name" value="GT_GPT_euk"/>
    <property type="match status" value="1"/>
</dbReference>
<comment type="caution">
    <text evidence="20">The sequence shown here is derived from an EMBL/GenBank/DDBJ whole genome shotgun (WGS) entry which is preliminary data.</text>
</comment>
<dbReference type="AlphaFoldDB" id="A0AAN9VI98"/>
<keyword evidence="8" id="KW-0808">Transferase</keyword>
<evidence type="ECO:0000313" key="20">
    <source>
        <dbReference type="EMBL" id="KAK7863646.1"/>
    </source>
</evidence>
<keyword evidence="14 19" id="KW-0472">Membrane</keyword>
<comment type="subcellular location">
    <subcellularLocation>
        <location evidence="2">Endoplasmic reticulum membrane</location>
        <topology evidence="2">Multi-pass membrane protein</topology>
    </subcellularLocation>
</comment>
<feature type="transmembrane region" description="Helical" evidence="19">
    <location>
        <begin position="244"/>
        <end position="262"/>
    </location>
</feature>
<keyword evidence="9 19" id="KW-0812">Transmembrane</keyword>
<dbReference type="InterPro" id="IPR033895">
    <property type="entry name" value="GPT"/>
</dbReference>
<dbReference type="GO" id="GO:0003975">
    <property type="term" value="F:UDP-N-acetylglucosamine-dolichyl-phosphate N-acetylglucosaminephosphotransferase activity"/>
    <property type="evidence" value="ECO:0007669"/>
    <property type="project" value="UniProtKB-EC"/>
</dbReference>
<keyword evidence="10" id="KW-0479">Metal-binding</keyword>
<comment type="similarity">
    <text evidence="4">Belongs to the glycosyltransferase 4 family.</text>
</comment>
<accession>A0AAN9VI98</accession>
<evidence type="ECO:0000256" key="18">
    <source>
        <dbReference type="ARBA" id="ARBA00045078"/>
    </source>
</evidence>
<protein>
    <recommendedName>
        <fullName evidence="6">UDP-N-acetylglucosamine--dolichyl-phosphate N-acetylglucosaminephosphotransferase</fullName>
        <ecNumber evidence="5">2.7.8.15</ecNumber>
    </recommendedName>
    <alternativeName>
        <fullName evidence="15">GlcNAc-1-P transferase</fullName>
    </alternativeName>
    <alternativeName>
        <fullName evidence="16">N-acetylglucosamine-1-phosphate transferase</fullName>
    </alternativeName>
</protein>
<reference evidence="20 21" key="1">
    <citation type="submission" date="2024-03" db="EMBL/GenBank/DDBJ databases">
        <title>The genome assembly and annotation of the cricket Gryllus longicercus Weissman &amp; Gray.</title>
        <authorList>
            <person name="Szrajer S."/>
            <person name="Gray D."/>
            <person name="Ylla G."/>
        </authorList>
    </citation>
    <scope>NUCLEOTIDE SEQUENCE [LARGE SCALE GENOMIC DNA]</scope>
    <source>
        <strain evidence="20">DAG 2021-001</strain>
        <tissue evidence="20">Whole body minus gut</tissue>
    </source>
</reference>
<feature type="transmembrane region" description="Helical" evidence="19">
    <location>
        <begin position="214"/>
        <end position="232"/>
    </location>
</feature>
<feature type="transmembrane region" description="Helical" evidence="19">
    <location>
        <begin position="374"/>
        <end position="393"/>
    </location>
</feature>
<dbReference type="GO" id="GO:0006488">
    <property type="term" value="P:dolichol-linked oligosaccharide biosynthetic process"/>
    <property type="evidence" value="ECO:0007669"/>
    <property type="project" value="InterPro"/>
</dbReference>
<dbReference type="EC" id="2.7.8.15" evidence="5"/>
<feature type="transmembrane region" description="Helical" evidence="19">
    <location>
        <begin position="86"/>
        <end position="105"/>
    </location>
</feature>
<dbReference type="EMBL" id="JAZDUA010000224">
    <property type="protein sequence ID" value="KAK7863646.1"/>
    <property type="molecule type" value="Genomic_DNA"/>
</dbReference>
<evidence type="ECO:0000256" key="6">
    <source>
        <dbReference type="ARBA" id="ARBA00017659"/>
    </source>
</evidence>
<feature type="transmembrane region" description="Helical" evidence="19">
    <location>
        <begin position="183"/>
        <end position="202"/>
    </location>
</feature>
<proteinExistence type="inferred from homology"/>
<dbReference type="GO" id="GO:0016757">
    <property type="term" value="F:glycosyltransferase activity"/>
    <property type="evidence" value="ECO:0007669"/>
    <property type="project" value="UniProtKB-KW"/>
</dbReference>
<keyword evidence="12" id="KW-0460">Magnesium</keyword>
<keyword evidence="13 19" id="KW-1133">Transmembrane helix</keyword>
<evidence type="ECO:0000256" key="8">
    <source>
        <dbReference type="ARBA" id="ARBA00022679"/>
    </source>
</evidence>
<evidence type="ECO:0000256" key="15">
    <source>
        <dbReference type="ARBA" id="ARBA00029567"/>
    </source>
</evidence>
<evidence type="ECO:0000256" key="10">
    <source>
        <dbReference type="ARBA" id="ARBA00022723"/>
    </source>
</evidence>
<keyword evidence="11" id="KW-0256">Endoplasmic reticulum</keyword>
<keyword evidence="7" id="KW-0328">Glycosyltransferase</keyword>
<evidence type="ECO:0000256" key="4">
    <source>
        <dbReference type="ARBA" id="ARBA00009317"/>
    </source>
</evidence>
<evidence type="ECO:0000256" key="16">
    <source>
        <dbReference type="ARBA" id="ARBA00033238"/>
    </source>
</evidence>
<comment type="pathway">
    <text evidence="3">Protein modification; protein glycosylation.</text>
</comment>
<evidence type="ECO:0000256" key="17">
    <source>
        <dbReference type="ARBA" id="ARBA00044717"/>
    </source>
</evidence>
<dbReference type="GO" id="GO:0046872">
    <property type="term" value="F:metal ion binding"/>
    <property type="evidence" value="ECO:0007669"/>
    <property type="project" value="UniProtKB-KW"/>
</dbReference>
<comment type="cofactor">
    <cofactor evidence="1">
        <name>Mg(2+)</name>
        <dbReference type="ChEBI" id="CHEBI:18420"/>
    </cofactor>
</comment>
<dbReference type="Pfam" id="PF00953">
    <property type="entry name" value="Glycos_transf_4"/>
    <property type="match status" value="1"/>
</dbReference>
<dbReference type="GO" id="GO:0005789">
    <property type="term" value="C:endoplasmic reticulum membrane"/>
    <property type="evidence" value="ECO:0007669"/>
    <property type="project" value="UniProtKB-SubCell"/>
</dbReference>
<comment type="function">
    <text evidence="17">UDP-N-acetylglucosamine--dolichyl-phosphate N-acetylglucosaminephosphotransferase that operates in the biosynthetic pathway of dolichol-linked oligosaccharides, the glycan precursors employed in protein asparagine (N)-glycosylation. The assembly of dolichol-linked oligosaccharides begins on the cytosolic side of the endoplasmic reticulum membrane and finishes in its lumen. The sequential addition of sugars to dolichol pyrophosphate produces dolichol-linked oligosaccharides containing fourteen sugars, including two GlcNAcs, nine mannoses and three glucoses. Once assembled, the oligosaccharide is transferred from the lipid to nascent proteins by oligosaccharyltransferases. Catalyzes the initial step of dolichol-linked oligosaccharide biosynthesis, transfering GlcNAc-1-P from cytosolic UDP-GlcNAc onto the carrier lipid dolichyl phosphate (P-dolichol), yielding GlcNAc-P-P-dolichol embedded in the cytoplasmic leaflet of the endoplasmic reticulum membrane.</text>
</comment>